<gene>
    <name evidence="2" type="ORF">BBP00_00005733</name>
</gene>
<sequence>MTRRGTTAQSGITTPQGAEVRRQTQVVESAITAQSRIATPPQNDIRTTSPQSGITTPPHAVTAAQGTFTSPPQSVREVSQAQDENPTYFPPEDAVPNDAKHIAETFTHHADANTTAGDMKDESFSSSEGFTSSNVMDALQRPIAELEKKLGIRFDDFSDEEKEDEGEDDPFGAGHESDDDDDETIEDDRAKLLQRAKKLLEMESFDSDSDVDLSI</sequence>
<feature type="compositionally biased region" description="Acidic residues" evidence="1">
    <location>
        <begin position="177"/>
        <end position="186"/>
    </location>
</feature>
<dbReference type="Proteomes" id="UP000277300">
    <property type="component" value="Unassembled WGS sequence"/>
</dbReference>
<protein>
    <submittedName>
        <fullName evidence="2">Uncharacterized protein</fullName>
    </submittedName>
</protein>
<reference evidence="2 3" key="1">
    <citation type="submission" date="2018-07" db="EMBL/GenBank/DDBJ databases">
        <title>Genome sequencing of oomycete isolates from Chile give support for New Zealand origin for Phytophthora kernoviae and make available the first Nothophytophthora sp. genome.</title>
        <authorList>
            <person name="Studholme D.J."/>
            <person name="Sanfuentes E."/>
            <person name="Panda P."/>
            <person name="Hill R."/>
            <person name="Sambles C."/>
            <person name="Grant M."/>
            <person name="Williams N.M."/>
            <person name="Mcdougal R.L."/>
        </authorList>
    </citation>
    <scope>NUCLEOTIDE SEQUENCE [LARGE SCALE GENOMIC DNA]</scope>
    <source>
        <strain evidence="2">Chile6</strain>
    </source>
</reference>
<organism evidence="2 3">
    <name type="scientific">Phytophthora kernoviae</name>
    <dbReference type="NCBI Taxonomy" id="325452"/>
    <lineage>
        <taxon>Eukaryota</taxon>
        <taxon>Sar</taxon>
        <taxon>Stramenopiles</taxon>
        <taxon>Oomycota</taxon>
        <taxon>Peronosporomycetes</taxon>
        <taxon>Peronosporales</taxon>
        <taxon>Peronosporaceae</taxon>
        <taxon>Phytophthora</taxon>
    </lineage>
</organism>
<accession>A0A3F2RNR5</accession>
<feature type="compositionally biased region" description="Polar residues" evidence="1">
    <location>
        <begin position="23"/>
        <end position="55"/>
    </location>
</feature>
<feature type="region of interest" description="Disordered" evidence="1">
    <location>
        <begin position="151"/>
        <end position="188"/>
    </location>
</feature>
<name>A0A3F2RNR5_9STRA</name>
<proteinExistence type="predicted"/>
<feature type="compositionally biased region" description="Acidic residues" evidence="1">
    <location>
        <begin position="157"/>
        <end position="170"/>
    </location>
</feature>
<feature type="compositionally biased region" description="Low complexity" evidence="1">
    <location>
        <begin position="124"/>
        <end position="133"/>
    </location>
</feature>
<evidence type="ECO:0000256" key="1">
    <source>
        <dbReference type="SAM" id="MobiDB-lite"/>
    </source>
</evidence>
<feature type="region of interest" description="Disordered" evidence="1">
    <location>
        <begin position="1"/>
        <end position="136"/>
    </location>
</feature>
<feature type="compositionally biased region" description="Basic and acidic residues" evidence="1">
    <location>
        <begin position="98"/>
        <end position="111"/>
    </location>
</feature>
<dbReference type="OrthoDB" id="10528511at2759"/>
<dbReference type="EMBL" id="MBDO02000175">
    <property type="protein sequence ID" value="RLN60868.1"/>
    <property type="molecule type" value="Genomic_DNA"/>
</dbReference>
<evidence type="ECO:0000313" key="3">
    <source>
        <dbReference type="Proteomes" id="UP000277300"/>
    </source>
</evidence>
<feature type="compositionally biased region" description="Polar residues" evidence="1">
    <location>
        <begin position="64"/>
        <end position="85"/>
    </location>
</feature>
<feature type="compositionally biased region" description="Polar residues" evidence="1">
    <location>
        <begin position="1"/>
        <end position="16"/>
    </location>
</feature>
<comment type="caution">
    <text evidence="2">The sequence shown here is derived from an EMBL/GenBank/DDBJ whole genome shotgun (WGS) entry which is preliminary data.</text>
</comment>
<evidence type="ECO:0000313" key="2">
    <source>
        <dbReference type="EMBL" id="RLN60868.1"/>
    </source>
</evidence>
<dbReference type="AlphaFoldDB" id="A0A3F2RNR5"/>